<dbReference type="GO" id="GO:0003824">
    <property type="term" value="F:catalytic activity"/>
    <property type="evidence" value="ECO:0007669"/>
    <property type="project" value="InterPro"/>
</dbReference>
<sequence length="154" mass="17059">MLHWSFGDAIWIACMMKKSGTEARSFCAGENCHRCNRQRLRRNQALTLDDLVELERMLIDAGGSPALIDEAKEKNHGLGILIRSLVGLDCEAAMQAFSDFIHGSTATPNQIEFIELIIQELIQTGVMEPSRLFEPPFTDMNAQGLMGVASACCR</sequence>
<dbReference type="GO" id="GO:0006304">
    <property type="term" value="P:DNA modification"/>
    <property type="evidence" value="ECO:0007669"/>
    <property type="project" value="InterPro"/>
</dbReference>
<evidence type="ECO:0000313" key="3">
    <source>
        <dbReference type="Proteomes" id="UP000265560"/>
    </source>
</evidence>
<dbReference type="Pfam" id="PF08463">
    <property type="entry name" value="EcoEI_R_C"/>
    <property type="match status" value="1"/>
</dbReference>
<dbReference type="Proteomes" id="UP000265560">
    <property type="component" value="Chromosome"/>
</dbReference>
<accession>A0A385YZL5</accession>
<dbReference type="EMBL" id="CP032419">
    <property type="protein sequence ID" value="AYC32379.1"/>
    <property type="molecule type" value="Genomic_DNA"/>
</dbReference>
<dbReference type="AlphaFoldDB" id="A0A385YZL5"/>
<evidence type="ECO:0000259" key="1">
    <source>
        <dbReference type="Pfam" id="PF08463"/>
    </source>
</evidence>
<feature type="domain" description="EcoEI R protein C-terminal" evidence="1">
    <location>
        <begin position="38"/>
        <end position="144"/>
    </location>
</feature>
<reference evidence="3" key="1">
    <citation type="submission" date="2018-09" db="EMBL/GenBank/DDBJ databases">
        <authorList>
            <person name="Zhu H."/>
        </authorList>
    </citation>
    <scope>NUCLEOTIDE SEQUENCE [LARGE SCALE GENOMIC DNA]</scope>
    <source>
        <strain evidence="3">K2W31S-8</strain>
    </source>
</reference>
<organism evidence="2 3">
    <name type="scientific">Pseudomonas cavernae</name>
    <dbReference type="NCBI Taxonomy" id="2320867"/>
    <lineage>
        <taxon>Bacteria</taxon>
        <taxon>Pseudomonadati</taxon>
        <taxon>Pseudomonadota</taxon>
        <taxon>Gammaproteobacteria</taxon>
        <taxon>Pseudomonadales</taxon>
        <taxon>Pseudomonadaceae</taxon>
        <taxon>Pseudomonas</taxon>
    </lineage>
</organism>
<dbReference type="OrthoDB" id="9804086at2"/>
<dbReference type="KEGG" id="pcav:D3880_08310"/>
<name>A0A385YZL5_9PSED</name>
<gene>
    <name evidence="2" type="ORF">D3880_08310</name>
</gene>
<dbReference type="InterPro" id="IPR013670">
    <property type="entry name" value="EcoEI_R_C_dom"/>
</dbReference>
<protein>
    <recommendedName>
        <fullName evidence="1">EcoEI R protein C-terminal domain-containing protein</fullName>
    </recommendedName>
</protein>
<dbReference type="GO" id="GO:0003677">
    <property type="term" value="F:DNA binding"/>
    <property type="evidence" value="ECO:0007669"/>
    <property type="project" value="InterPro"/>
</dbReference>
<proteinExistence type="predicted"/>
<evidence type="ECO:0000313" key="2">
    <source>
        <dbReference type="EMBL" id="AYC32379.1"/>
    </source>
</evidence>
<keyword evidence="3" id="KW-1185">Reference proteome</keyword>